<evidence type="ECO:0000313" key="3">
    <source>
        <dbReference type="Proteomes" id="UP000734854"/>
    </source>
</evidence>
<gene>
    <name evidence="2" type="ORF">ZIOFF_002187</name>
</gene>
<dbReference type="Proteomes" id="UP000734854">
    <property type="component" value="Unassembled WGS sequence"/>
</dbReference>
<dbReference type="PANTHER" id="PTHR35471:SF1">
    <property type="entry name" value="OS07G0223700 PROTEIN"/>
    <property type="match status" value="1"/>
</dbReference>
<dbReference type="EMBL" id="JACMSC010000001">
    <property type="protein sequence ID" value="KAG6537106.1"/>
    <property type="molecule type" value="Genomic_DNA"/>
</dbReference>
<evidence type="ECO:0000313" key="2">
    <source>
        <dbReference type="EMBL" id="KAG6537106.1"/>
    </source>
</evidence>
<name>A0A8J5LYX2_ZINOF</name>
<protein>
    <submittedName>
        <fullName evidence="2">Uncharacterized protein</fullName>
    </submittedName>
</protein>
<reference evidence="2 3" key="1">
    <citation type="submission" date="2020-08" db="EMBL/GenBank/DDBJ databases">
        <title>Plant Genome Project.</title>
        <authorList>
            <person name="Zhang R.-G."/>
        </authorList>
    </citation>
    <scope>NUCLEOTIDE SEQUENCE [LARGE SCALE GENOMIC DNA]</scope>
    <source>
        <tissue evidence="2">Rhizome</tissue>
    </source>
</reference>
<dbReference type="PANTHER" id="PTHR35471">
    <property type="entry name" value="OS07G0223700 PROTEIN"/>
    <property type="match status" value="1"/>
</dbReference>
<organism evidence="2 3">
    <name type="scientific">Zingiber officinale</name>
    <name type="common">Ginger</name>
    <name type="synonym">Amomum zingiber</name>
    <dbReference type="NCBI Taxonomy" id="94328"/>
    <lineage>
        <taxon>Eukaryota</taxon>
        <taxon>Viridiplantae</taxon>
        <taxon>Streptophyta</taxon>
        <taxon>Embryophyta</taxon>
        <taxon>Tracheophyta</taxon>
        <taxon>Spermatophyta</taxon>
        <taxon>Magnoliopsida</taxon>
        <taxon>Liliopsida</taxon>
        <taxon>Zingiberales</taxon>
        <taxon>Zingiberaceae</taxon>
        <taxon>Zingiber</taxon>
    </lineage>
</organism>
<dbReference type="AlphaFoldDB" id="A0A8J5LYX2"/>
<keyword evidence="3" id="KW-1185">Reference proteome</keyword>
<evidence type="ECO:0000256" key="1">
    <source>
        <dbReference type="SAM" id="MobiDB-lite"/>
    </source>
</evidence>
<proteinExistence type="predicted"/>
<comment type="caution">
    <text evidence="2">The sequence shown here is derived from an EMBL/GenBank/DDBJ whole genome shotgun (WGS) entry which is preliminary data.</text>
</comment>
<accession>A0A8J5LYX2</accession>
<feature type="region of interest" description="Disordered" evidence="1">
    <location>
        <begin position="331"/>
        <end position="368"/>
    </location>
</feature>
<feature type="region of interest" description="Disordered" evidence="1">
    <location>
        <begin position="434"/>
        <end position="471"/>
    </location>
</feature>
<sequence>MMRWSSPYLGSRIRSWLRDYDCLQFVAVVLIYIQNGVGTDDVRRSNVHVAILDRLRSGGIAWRIVQWRFADQSGGTSIPIRSLGQLGVSTMDNTTYCADYNVRDSFVNPPTNEVARQTSNSDEILGGSVYDPSYYSSLFEDIQETQHMTEGRKQILYNGNSSLVVESPKLKSFVSKLFQVSSLTSLAIVFIVQLSICHLLKLFVALDPSAFLLQPNISSCSFKCPRVPATYVPQFANSIERTAGVGKAKPRMPKSSRLNLGSRGSLTSTFAWPPWWKAETIIFGDQTCTGMTVEATDEVAPLRKDNSLVALPGSCLSRNLLDAEGPVDGDYIGASHEGGDDDGSNRVERTAGVGKAKPRMPKSSRLNLGSRGSLTSTFAWPPWWKAETIIFGDQTCTGMTVEATDEVAPLRKDNSLVALPGSCLSRNLLDAEGPVDGDYIGASHEGGDDDGSNRGEENDETREEGERVGDK</sequence>